<dbReference type="PIRSF" id="PIRSF029172">
    <property type="entry name" value="UCP029172_ABC_sbc_YnjB"/>
    <property type="match status" value="1"/>
</dbReference>
<evidence type="ECO:0000256" key="1">
    <source>
        <dbReference type="SAM" id="SignalP"/>
    </source>
</evidence>
<dbReference type="PANTHER" id="PTHR42779">
    <property type="entry name" value="PROTEIN YNJB"/>
    <property type="match status" value="1"/>
</dbReference>
<proteinExistence type="predicted"/>
<feature type="chain" id="PRO_5019456941" evidence="1">
    <location>
        <begin position="24"/>
        <end position="432"/>
    </location>
</feature>
<dbReference type="PANTHER" id="PTHR42779:SF1">
    <property type="entry name" value="PROTEIN YNJB"/>
    <property type="match status" value="1"/>
</dbReference>
<reference evidence="2 3" key="1">
    <citation type="submission" date="2018-12" db="EMBL/GenBank/DDBJ databases">
        <title>Genome Sequence of Candidatus Viridilinea halotolerans isolated from saline sulfide-rich spring.</title>
        <authorList>
            <person name="Grouzdev D.S."/>
            <person name="Burganskaya E.I."/>
            <person name="Krutkina M.S."/>
            <person name="Sukhacheva M.V."/>
            <person name="Gorlenko V.M."/>
        </authorList>
    </citation>
    <scope>NUCLEOTIDE SEQUENCE [LARGE SCALE GENOMIC DNA]</scope>
    <source>
        <strain evidence="2">Chok-6</strain>
    </source>
</reference>
<feature type="signal peptide" evidence="1">
    <location>
        <begin position="1"/>
        <end position="23"/>
    </location>
</feature>
<dbReference type="PROSITE" id="PS51257">
    <property type="entry name" value="PROKAR_LIPOPROTEIN"/>
    <property type="match status" value="1"/>
</dbReference>
<accession>A0A426TWG5</accession>
<dbReference type="InterPro" id="IPR006059">
    <property type="entry name" value="SBP"/>
</dbReference>
<dbReference type="Proteomes" id="UP000280307">
    <property type="component" value="Unassembled WGS sequence"/>
</dbReference>
<evidence type="ECO:0000313" key="3">
    <source>
        <dbReference type="Proteomes" id="UP000280307"/>
    </source>
</evidence>
<dbReference type="NCBIfam" id="NF008633">
    <property type="entry name" value="PRK11622.1"/>
    <property type="match status" value="1"/>
</dbReference>
<dbReference type="SUPFAM" id="SSF53850">
    <property type="entry name" value="Periplasmic binding protein-like II"/>
    <property type="match status" value="1"/>
</dbReference>
<protein>
    <submittedName>
        <fullName evidence="2">ABC transporter substrate-binding protein</fullName>
    </submittedName>
</protein>
<organism evidence="2 3">
    <name type="scientific">Candidatus Viridilinea halotolerans</name>
    <dbReference type="NCBI Taxonomy" id="2491704"/>
    <lineage>
        <taxon>Bacteria</taxon>
        <taxon>Bacillati</taxon>
        <taxon>Chloroflexota</taxon>
        <taxon>Chloroflexia</taxon>
        <taxon>Chloroflexales</taxon>
        <taxon>Chloroflexineae</taxon>
        <taxon>Oscillochloridaceae</taxon>
        <taxon>Candidatus Viridilinea</taxon>
    </lineage>
</organism>
<dbReference type="Gene3D" id="3.40.190.10">
    <property type="entry name" value="Periplasmic binding protein-like II"/>
    <property type="match status" value="3"/>
</dbReference>
<dbReference type="AlphaFoldDB" id="A0A426TWG5"/>
<dbReference type="Pfam" id="PF13416">
    <property type="entry name" value="SBP_bac_8"/>
    <property type="match status" value="1"/>
</dbReference>
<comment type="caution">
    <text evidence="2">The sequence shown here is derived from an EMBL/GenBank/DDBJ whole genome shotgun (WGS) entry which is preliminary data.</text>
</comment>
<sequence length="432" mass="46974">MHQRPIHLIAVLGMLAMILAACAGQPATTVPPPAAPTAASTELNLDAWDSVVAAARGQTLNWYMWGGSESINRFVDEFYGKPLAERYGITLNRVPLADAVDAVNQVLSEKEAGITAGAVDLIWINGENFRSLKQAAMLLPDWSRRLPNAALVDWENPALYLDFGEPVEGYESPWSSAQFQFIYDTARMDEDELPRSYAELLTWAQANPGRFTYIAPGPGAFQGTRFVKGALFELSGDAQQWLAYDEAIWQQWSPELWAYLNTLKPFLWREGATYPKDENELHSLFANGEVDFSITQAIAGAGSLINEGLVPATARAFVFDDFMIGDFNYLAIPRNASNQAAALVLANLILEPELQAAQILPANGFGLGYAIDVTRVSDPAQRAALDAAQSQLGTAATPAEDLANALVGDSAGVYQTLVEEGWREQVLIGTGQ</sequence>
<name>A0A426TWG5_9CHLR</name>
<dbReference type="InterPro" id="IPR027020">
    <property type="entry name" value="YnjB"/>
</dbReference>
<dbReference type="EMBL" id="RSAS01000587">
    <property type="protein sequence ID" value="RRR69776.1"/>
    <property type="molecule type" value="Genomic_DNA"/>
</dbReference>
<evidence type="ECO:0000313" key="2">
    <source>
        <dbReference type="EMBL" id="RRR69776.1"/>
    </source>
</evidence>
<gene>
    <name evidence="2" type="ORF">EI684_14690</name>
</gene>
<keyword evidence="1" id="KW-0732">Signal</keyword>